<feature type="transmembrane region" description="Helical" evidence="2">
    <location>
        <begin position="102"/>
        <end position="123"/>
    </location>
</feature>
<dbReference type="PIRSF" id="PIRSF016661">
    <property type="entry name" value="BioY"/>
    <property type="match status" value="1"/>
</dbReference>
<evidence type="ECO:0000256" key="1">
    <source>
        <dbReference type="PIRNR" id="PIRNR016661"/>
    </source>
</evidence>
<feature type="transmembrane region" description="Helical" evidence="2">
    <location>
        <begin position="29"/>
        <end position="49"/>
    </location>
</feature>
<dbReference type="Pfam" id="PF02632">
    <property type="entry name" value="BioY"/>
    <property type="match status" value="1"/>
</dbReference>
<proteinExistence type="inferred from homology"/>
<keyword evidence="2" id="KW-0812">Transmembrane</keyword>
<evidence type="ECO:0000313" key="3">
    <source>
        <dbReference type="EMBL" id="UJG42078.1"/>
    </source>
</evidence>
<keyword evidence="2" id="KW-1133">Transmembrane helix</keyword>
<dbReference type="GO" id="GO:0015225">
    <property type="term" value="F:biotin transmembrane transporter activity"/>
    <property type="evidence" value="ECO:0007669"/>
    <property type="project" value="UniProtKB-UniRule"/>
</dbReference>
<reference evidence="3" key="1">
    <citation type="journal article" date="2022" name="Nat. Microbiol.">
        <title>Unique mobile elements and scalable gene flow at the prokaryote-eukaryote boundary revealed by circularized Asgard archaea genomes.</title>
        <authorList>
            <person name="Wu F."/>
            <person name="Speth D.R."/>
            <person name="Philosof A."/>
            <person name="Cremiere A."/>
            <person name="Narayanan A."/>
            <person name="Barco R.A."/>
            <person name="Connon S.A."/>
            <person name="Amend J.P."/>
            <person name="Antoshechkin I.A."/>
            <person name="Orphan V.J."/>
        </authorList>
    </citation>
    <scope>NUCLEOTIDE SEQUENCE</scope>
    <source>
        <strain evidence="3">PM71</strain>
    </source>
</reference>
<dbReference type="EMBL" id="CP084166">
    <property type="protein sequence ID" value="UJG42078.1"/>
    <property type="molecule type" value="Genomic_DNA"/>
</dbReference>
<comment type="subcellular location">
    <subcellularLocation>
        <location evidence="1">Cell membrane</location>
        <topology evidence="1">Multi-pass membrane protein</topology>
    </subcellularLocation>
</comment>
<protein>
    <submittedName>
        <fullName evidence="3">Biotin transporter BioY</fullName>
    </submittedName>
</protein>
<dbReference type="PANTHER" id="PTHR34295">
    <property type="entry name" value="BIOTIN TRANSPORTER BIOY"/>
    <property type="match status" value="1"/>
</dbReference>
<dbReference type="Gene3D" id="1.10.1760.20">
    <property type="match status" value="1"/>
</dbReference>
<accession>A0A9Y1BN60</accession>
<keyword evidence="1 2" id="KW-0472">Membrane</keyword>
<keyword evidence="1" id="KW-1003">Cell membrane</keyword>
<sequence>MSSLKLENVEKLKINYFNWKNETTFINKILLSIIMACLTGLCAQIKFYLPFTPVPITMQIYAVFLSVFLLGKYWSGISQLLYVSLGIIGIPWFANGKGGLEIIYGPTIGYLMGFIFSSFILGIQIDNQIRKKRKLYLVLSLLFSNLFFIYGLGLFWLKIWFEIFQQQNVSIIELLKMGLLPFILGDLLKVICSVFTGGLILPKELNE</sequence>
<keyword evidence="1" id="KW-0813">Transport</keyword>
<dbReference type="GO" id="GO:0005886">
    <property type="term" value="C:plasma membrane"/>
    <property type="evidence" value="ECO:0007669"/>
    <property type="project" value="UniProtKB-SubCell"/>
</dbReference>
<feature type="transmembrane region" description="Helical" evidence="2">
    <location>
        <begin position="179"/>
        <end position="201"/>
    </location>
</feature>
<name>A0A9Y1BN60_9ARCH</name>
<comment type="similarity">
    <text evidence="1">Belongs to the BioY family.</text>
</comment>
<evidence type="ECO:0000256" key="2">
    <source>
        <dbReference type="SAM" id="Phobius"/>
    </source>
</evidence>
<dbReference type="Proteomes" id="UP001201020">
    <property type="component" value="Chromosome"/>
</dbReference>
<organism evidence="3">
    <name type="scientific">Candidatus Heimdallarchaeum aukensis</name>
    <dbReference type="NCBI Taxonomy" id="2876573"/>
    <lineage>
        <taxon>Archaea</taxon>
        <taxon>Promethearchaeati</taxon>
        <taxon>Candidatus Heimdallarchaeota</taxon>
        <taxon>Candidatus Heimdallarchaeia (ex Rinke et al. 2021) (nom. nud.)</taxon>
        <taxon>Candidatus Heimdallarchaeales</taxon>
        <taxon>Candidatus Heimdallarchaeaceae</taxon>
        <taxon>Candidatus Heimdallarchaeum</taxon>
    </lineage>
</organism>
<dbReference type="AlphaFoldDB" id="A0A9Y1BN60"/>
<gene>
    <name evidence="3" type="ORF">K9W45_06345</name>
</gene>
<dbReference type="InterPro" id="IPR003784">
    <property type="entry name" value="BioY"/>
</dbReference>
<feature type="transmembrane region" description="Helical" evidence="2">
    <location>
        <begin position="135"/>
        <end position="159"/>
    </location>
</feature>
<dbReference type="PANTHER" id="PTHR34295:SF1">
    <property type="entry name" value="BIOTIN TRANSPORTER BIOY"/>
    <property type="match status" value="1"/>
</dbReference>